<dbReference type="InterPro" id="IPR036866">
    <property type="entry name" value="RibonucZ/Hydroxyglut_hydro"/>
</dbReference>
<gene>
    <name evidence="3" type="ORF">METZ01_LOCUS42789</name>
</gene>
<dbReference type="Pfam" id="PF00753">
    <property type="entry name" value="Lactamase_B"/>
    <property type="match status" value="1"/>
</dbReference>
<dbReference type="GO" id="GO:0042781">
    <property type="term" value="F:3'-tRNA processing endoribonuclease activity"/>
    <property type="evidence" value="ECO:0007669"/>
    <property type="project" value="TreeGrafter"/>
</dbReference>
<dbReference type="PANTHER" id="PTHR46018">
    <property type="entry name" value="ZINC PHOSPHODIESTERASE ELAC PROTEIN 1"/>
    <property type="match status" value="1"/>
</dbReference>
<evidence type="ECO:0000256" key="1">
    <source>
        <dbReference type="SAM" id="Phobius"/>
    </source>
</evidence>
<feature type="non-terminal residue" evidence="3">
    <location>
        <position position="118"/>
    </location>
</feature>
<proteinExistence type="predicted"/>
<sequence length="118" mass="12539">MLSGELMEKGLRLNASRMIFLVGIIIGFTVSPVRLDAQAIPRTRLVLLGTGTPNADPERSGPATAVVVDDRAYLIDAGPGIVRRAALAAREKDMSALSVSGLNHVFITHLHSDHTVGL</sequence>
<keyword evidence="1" id="KW-1133">Transmembrane helix</keyword>
<dbReference type="InterPro" id="IPR001279">
    <property type="entry name" value="Metallo-B-lactamas"/>
</dbReference>
<evidence type="ECO:0000313" key="3">
    <source>
        <dbReference type="EMBL" id="SUZ89935.1"/>
    </source>
</evidence>
<evidence type="ECO:0000259" key="2">
    <source>
        <dbReference type="Pfam" id="PF00753"/>
    </source>
</evidence>
<feature type="domain" description="Metallo-beta-lactamase" evidence="2">
    <location>
        <begin position="60"/>
        <end position="118"/>
    </location>
</feature>
<organism evidence="3">
    <name type="scientific">marine metagenome</name>
    <dbReference type="NCBI Taxonomy" id="408172"/>
    <lineage>
        <taxon>unclassified sequences</taxon>
        <taxon>metagenomes</taxon>
        <taxon>ecological metagenomes</taxon>
    </lineage>
</organism>
<dbReference type="AlphaFoldDB" id="A0A381RDQ9"/>
<reference evidence="3" key="1">
    <citation type="submission" date="2018-05" db="EMBL/GenBank/DDBJ databases">
        <authorList>
            <person name="Lanie J.A."/>
            <person name="Ng W.-L."/>
            <person name="Kazmierczak K.M."/>
            <person name="Andrzejewski T.M."/>
            <person name="Davidsen T.M."/>
            <person name="Wayne K.J."/>
            <person name="Tettelin H."/>
            <person name="Glass J.I."/>
            <person name="Rusch D."/>
            <person name="Podicherti R."/>
            <person name="Tsui H.-C.T."/>
            <person name="Winkler M.E."/>
        </authorList>
    </citation>
    <scope>NUCLEOTIDE SEQUENCE</scope>
</reference>
<feature type="transmembrane region" description="Helical" evidence="1">
    <location>
        <begin position="15"/>
        <end position="35"/>
    </location>
</feature>
<name>A0A381RDQ9_9ZZZZ</name>
<dbReference type="SUPFAM" id="SSF56281">
    <property type="entry name" value="Metallo-hydrolase/oxidoreductase"/>
    <property type="match status" value="1"/>
</dbReference>
<keyword evidence="1" id="KW-0472">Membrane</keyword>
<keyword evidence="1" id="KW-0812">Transmembrane</keyword>
<accession>A0A381RDQ9</accession>
<dbReference type="Gene3D" id="3.60.15.10">
    <property type="entry name" value="Ribonuclease Z/Hydroxyacylglutathione hydrolase-like"/>
    <property type="match status" value="1"/>
</dbReference>
<protein>
    <recommendedName>
        <fullName evidence="2">Metallo-beta-lactamase domain-containing protein</fullName>
    </recommendedName>
</protein>
<dbReference type="EMBL" id="UINC01001852">
    <property type="protein sequence ID" value="SUZ89935.1"/>
    <property type="molecule type" value="Genomic_DNA"/>
</dbReference>
<dbReference type="PANTHER" id="PTHR46018:SF2">
    <property type="entry name" value="ZINC PHOSPHODIESTERASE ELAC PROTEIN 1"/>
    <property type="match status" value="1"/>
</dbReference>